<feature type="compositionally biased region" description="Basic residues" evidence="1">
    <location>
        <begin position="81"/>
        <end position="94"/>
    </location>
</feature>
<comment type="caution">
    <text evidence="2">The sequence shown here is derived from an EMBL/GenBank/DDBJ whole genome shotgun (WGS) entry which is preliminary data.</text>
</comment>
<evidence type="ECO:0000256" key="1">
    <source>
        <dbReference type="SAM" id="MobiDB-lite"/>
    </source>
</evidence>
<gene>
    <name evidence="2" type="ORF">E2562_002888</name>
</gene>
<reference evidence="2 3" key="1">
    <citation type="submission" date="2019-11" db="EMBL/GenBank/DDBJ databases">
        <title>Whole genome sequence of Oryza granulata.</title>
        <authorList>
            <person name="Li W."/>
        </authorList>
    </citation>
    <scope>NUCLEOTIDE SEQUENCE [LARGE SCALE GENOMIC DNA]</scope>
    <source>
        <strain evidence="3">cv. Menghai</strain>
        <tissue evidence="2">Leaf</tissue>
    </source>
</reference>
<dbReference type="EMBL" id="SPHZ02000006">
    <property type="protein sequence ID" value="KAF0910423.1"/>
    <property type="molecule type" value="Genomic_DNA"/>
</dbReference>
<proteinExistence type="predicted"/>
<dbReference type="AlphaFoldDB" id="A0A6G1DFC1"/>
<keyword evidence="3" id="KW-1185">Reference proteome</keyword>
<evidence type="ECO:0000313" key="2">
    <source>
        <dbReference type="EMBL" id="KAF0910423.1"/>
    </source>
</evidence>
<feature type="compositionally biased region" description="Low complexity" evidence="1">
    <location>
        <begin position="1"/>
        <end position="12"/>
    </location>
</feature>
<protein>
    <submittedName>
        <fullName evidence="2">Uncharacterized protein</fullName>
    </submittedName>
</protein>
<organism evidence="2 3">
    <name type="scientific">Oryza meyeriana var. granulata</name>
    <dbReference type="NCBI Taxonomy" id="110450"/>
    <lineage>
        <taxon>Eukaryota</taxon>
        <taxon>Viridiplantae</taxon>
        <taxon>Streptophyta</taxon>
        <taxon>Embryophyta</taxon>
        <taxon>Tracheophyta</taxon>
        <taxon>Spermatophyta</taxon>
        <taxon>Magnoliopsida</taxon>
        <taxon>Liliopsida</taxon>
        <taxon>Poales</taxon>
        <taxon>Poaceae</taxon>
        <taxon>BOP clade</taxon>
        <taxon>Oryzoideae</taxon>
        <taxon>Oryzeae</taxon>
        <taxon>Oryzinae</taxon>
        <taxon>Oryza</taxon>
        <taxon>Oryza meyeriana</taxon>
    </lineage>
</organism>
<accession>A0A6G1DFC1</accession>
<feature type="compositionally biased region" description="Pro residues" evidence="1">
    <location>
        <begin position="22"/>
        <end position="33"/>
    </location>
</feature>
<evidence type="ECO:0000313" key="3">
    <source>
        <dbReference type="Proteomes" id="UP000479710"/>
    </source>
</evidence>
<name>A0A6G1DFC1_9ORYZ</name>
<dbReference type="Proteomes" id="UP000479710">
    <property type="component" value="Unassembled WGS sequence"/>
</dbReference>
<feature type="region of interest" description="Disordered" evidence="1">
    <location>
        <begin position="1"/>
        <end position="101"/>
    </location>
</feature>
<sequence length="101" mass="10601">MFFSTASFSTTSGHELSGTTPSPHPYSFPPHPLRSPAIEDDQTTSEYYLAECMPLPPERSEVDNKVESGVPRGAYGGAHGGRGHPRGGRCRGARGGRGGGA</sequence>